<evidence type="ECO:0000313" key="4">
    <source>
        <dbReference type="Proteomes" id="UP000289708"/>
    </source>
</evidence>
<dbReference type="AlphaFoldDB" id="A0A4Q0MMH6"/>
<reference evidence="3 4" key="1">
    <citation type="submission" date="2018-12" db="EMBL/GenBank/DDBJ databases">
        <title>bacterium Hansschlegelia zhihuaiae S113.</title>
        <authorList>
            <person name="He J."/>
        </authorList>
    </citation>
    <scope>NUCLEOTIDE SEQUENCE [LARGE SCALE GENOMIC DNA]</scope>
    <source>
        <strain evidence="3 4">S 113</strain>
    </source>
</reference>
<organism evidence="3 4">
    <name type="scientific">Hansschlegelia zhihuaiae</name>
    <dbReference type="NCBI Taxonomy" id="405005"/>
    <lineage>
        <taxon>Bacteria</taxon>
        <taxon>Pseudomonadati</taxon>
        <taxon>Pseudomonadota</taxon>
        <taxon>Alphaproteobacteria</taxon>
        <taxon>Hyphomicrobiales</taxon>
        <taxon>Methylopilaceae</taxon>
        <taxon>Hansschlegelia</taxon>
    </lineage>
</organism>
<gene>
    <name evidence="3" type="ORF">EK403_02435</name>
</gene>
<feature type="region of interest" description="Disordered" evidence="1">
    <location>
        <begin position="167"/>
        <end position="232"/>
    </location>
</feature>
<feature type="compositionally biased region" description="Low complexity" evidence="1">
    <location>
        <begin position="200"/>
        <end position="225"/>
    </location>
</feature>
<evidence type="ECO:0000256" key="1">
    <source>
        <dbReference type="SAM" id="MobiDB-lite"/>
    </source>
</evidence>
<feature type="compositionally biased region" description="Pro residues" evidence="1">
    <location>
        <begin position="185"/>
        <end position="199"/>
    </location>
</feature>
<keyword evidence="4" id="KW-1185">Reference proteome</keyword>
<feature type="signal peptide" evidence="2">
    <location>
        <begin position="1"/>
        <end position="22"/>
    </location>
</feature>
<evidence type="ECO:0008006" key="5">
    <source>
        <dbReference type="Google" id="ProtNLM"/>
    </source>
</evidence>
<evidence type="ECO:0000256" key="2">
    <source>
        <dbReference type="SAM" id="SignalP"/>
    </source>
</evidence>
<dbReference type="RefSeq" id="WP_128775929.1">
    <property type="nucleotide sequence ID" value="NZ_RYFI01000002.1"/>
</dbReference>
<keyword evidence="2" id="KW-0732">Signal</keyword>
<dbReference type="PROSITE" id="PS51257">
    <property type="entry name" value="PROKAR_LIPOPROTEIN"/>
    <property type="match status" value="1"/>
</dbReference>
<comment type="caution">
    <text evidence="3">The sequence shown here is derived from an EMBL/GenBank/DDBJ whole genome shotgun (WGS) entry which is preliminary data.</text>
</comment>
<dbReference type="Proteomes" id="UP000289708">
    <property type="component" value="Unassembled WGS sequence"/>
</dbReference>
<dbReference type="OrthoDB" id="7915991at2"/>
<accession>A0A4Q0MMH6</accession>
<protein>
    <recommendedName>
        <fullName evidence="5">DUF4410 domain-containing protein</fullName>
    </recommendedName>
</protein>
<sequence length="232" mass="24032">MRLTLLKFSVAAALALALSACAAHPPFIPAEQPSYVGKVEVRTDPKITSTRIAQAVRSETMRESTRYGRSGAAKELRISIERLNYKNPVASLLIGDANHVKARVAVIDAASGRPHGEFEADAIDNLAINGVVGAVMAATQDKGAVDERLAEKLASVVMERVYGTAAATEARKREPVDVAEEAPALTPPAPAPAAKPKPGAPKRAPVAKQPAAPAAAGKTAMATGPAPVPAVR</sequence>
<evidence type="ECO:0000313" key="3">
    <source>
        <dbReference type="EMBL" id="RXF74938.1"/>
    </source>
</evidence>
<name>A0A4Q0MMH6_9HYPH</name>
<proteinExistence type="predicted"/>
<feature type="chain" id="PRO_5020960462" description="DUF4410 domain-containing protein" evidence="2">
    <location>
        <begin position="23"/>
        <end position="232"/>
    </location>
</feature>
<dbReference type="EMBL" id="RYFI01000002">
    <property type="protein sequence ID" value="RXF74938.1"/>
    <property type="molecule type" value="Genomic_DNA"/>
</dbReference>